<dbReference type="InterPro" id="IPR007837">
    <property type="entry name" value="DinB"/>
</dbReference>
<dbReference type="Proteomes" id="UP000319578">
    <property type="component" value="Unassembled WGS sequence"/>
</dbReference>
<dbReference type="RefSeq" id="WP_236699832.1">
    <property type="nucleotide sequence ID" value="NZ_BJON01000024.1"/>
</dbReference>
<comment type="similarity">
    <text evidence="1">Belongs to the DinB family.</text>
</comment>
<dbReference type="SUPFAM" id="SSF109854">
    <property type="entry name" value="DinB/YfiT-like putative metalloenzymes"/>
    <property type="match status" value="1"/>
</dbReference>
<evidence type="ECO:0000313" key="4">
    <source>
        <dbReference type="Proteomes" id="UP000319578"/>
    </source>
</evidence>
<dbReference type="PANTHER" id="PTHR37302">
    <property type="entry name" value="SLR1116 PROTEIN"/>
    <property type="match status" value="1"/>
</dbReference>
<name>A0ABQ0TVY2_9BACL</name>
<organism evidence="3 4">
    <name type="scientific">Brevibacillus reuszeri</name>
    <dbReference type="NCBI Taxonomy" id="54915"/>
    <lineage>
        <taxon>Bacteria</taxon>
        <taxon>Bacillati</taxon>
        <taxon>Bacillota</taxon>
        <taxon>Bacilli</taxon>
        <taxon>Bacillales</taxon>
        <taxon>Paenibacillaceae</taxon>
        <taxon>Brevibacillus</taxon>
    </lineage>
</organism>
<gene>
    <name evidence="3" type="primary">dinB_2</name>
    <name evidence="3" type="ORF">BRE01_56760</name>
</gene>
<keyword evidence="2" id="KW-0479">Metal-binding</keyword>
<evidence type="ECO:0000313" key="3">
    <source>
        <dbReference type="EMBL" id="GED71974.1"/>
    </source>
</evidence>
<dbReference type="Gene3D" id="1.20.120.450">
    <property type="entry name" value="dinb family like domain"/>
    <property type="match status" value="1"/>
</dbReference>
<reference evidence="3 4" key="1">
    <citation type="submission" date="2019-06" db="EMBL/GenBank/DDBJ databases">
        <title>Whole genome shotgun sequence of Brevibacillus reuszeri NBRC 15719.</title>
        <authorList>
            <person name="Hosoyama A."/>
            <person name="Uohara A."/>
            <person name="Ohji S."/>
            <person name="Ichikawa N."/>
        </authorList>
    </citation>
    <scope>NUCLEOTIDE SEQUENCE [LARGE SCALE GENOMIC DNA]</scope>
    <source>
        <strain evidence="3 4">NBRC 15719</strain>
    </source>
</reference>
<comment type="caution">
    <text evidence="3">The sequence shown here is derived from an EMBL/GenBank/DDBJ whole genome shotgun (WGS) entry which is preliminary data.</text>
</comment>
<dbReference type="InterPro" id="IPR034660">
    <property type="entry name" value="DinB/YfiT-like"/>
</dbReference>
<dbReference type="Pfam" id="PF05163">
    <property type="entry name" value="DinB"/>
    <property type="match status" value="1"/>
</dbReference>
<dbReference type="PANTHER" id="PTHR37302:SF1">
    <property type="entry name" value="PROTEIN DINB"/>
    <property type="match status" value="1"/>
</dbReference>
<accession>A0ABQ0TVY2</accession>
<evidence type="ECO:0000256" key="1">
    <source>
        <dbReference type="ARBA" id="ARBA00008635"/>
    </source>
</evidence>
<dbReference type="EMBL" id="BJON01000024">
    <property type="protein sequence ID" value="GED71974.1"/>
    <property type="molecule type" value="Genomic_DNA"/>
</dbReference>
<proteinExistence type="inferred from homology"/>
<protein>
    <submittedName>
        <fullName evidence="3">Protein DinB</fullName>
    </submittedName>
</protein>
<evidence type="ECO:0000256" key="2">
    <source>
        <dbReference type="ARBA" id="ARBA00022723"/>
    </source>
</evidence>
<sequence length="170" mass="19781">MMTLTEHVKSMYDFHTWANQTLLNRLKELPEEVYTQEVQSVFPNVAKVMNHIYIVDQGWLGMMGGVDMREAMSGVGELEKQLETKNVVELQAMYRELADRFTAFFDQESDLERKLVLDNPYAGVRDTSLSEMVLQVVNHGTYHRGNVTAMLRQMGHASVMTEYAAYWYWR</sequence>
<keyword evidence="4" id="KW-1185">Reference proteome</keyword>